<name>A0A2N5W933_9BASI</name>
<dbReference type="Proteomes" id="UP000235388">
    <property type="component" value="Unassembled WGS sequence"/>
</dbReference>
<feature type="compositionally biased region" description="Polar residues" evidence="1">
    <location>
        <begin position="1"/>
        <end position="20"/>
    </location>
</feature>
<proteinExistence type="predicted"/>
<accession>A0A2N5W933</accession>
<gene>
    <name evidence="2" type="ORF">PCANC_00368</name>
</gene>
<evidence type="ECO:0000313" key="3">
    <source>
        <dbReference type="Proteomes" id="UP000235388"/>
    </source>
</evidence>
<feature type="compositionally biased region" description="Basic residues" evidence="1">
    <location>
        <begin position="69"/>
        <end position="82"/>
    </location>
</feature>
<feature type="region of interest" description="Disordered" evidence="1">
    <location>
        <begin position="1"/>
        <end position="104"/>
    </location>
</feature>
<protein>
    <submittedName>
        <fullName evidence="2">Uncharacterized protein</fullName>
    </submittedName>
</protein>
<evidence type="ECO:0000256" key="1">
    <source>
        <dbReference type="SAM" id="MobiDB-lite"/>
    </source>
</evidence>
<dbReference type="EMBL" id="PGCJ01000001">
    <property type="protein sequence ID" value="PLW58749.1"/>
    <property type="molecule type" value="Genomic_DNA"/>
</dbReference>
<comment type="caution">
    <text evidence="2">The sequence shown here is derived from an EMBL/GenBank/DDBJ whole genome shotgun (WGS) entry which is preliminary data.</text>
</comment>
<dbReference type="AlphaFoldDB" id="A0A2N5W933"/>
<organism evidence="2 3">
    <name type="scientific">Puccinia coronata f. sp. avenae</name>
    <dbReference type="NCBI Taxonomy" id="200324"/>
    <lineage>
        <taxon>Eukaryota</taxon>
        <taxon>Fungi</taxon>
        <taxon>Dikarya</taxon>
        <taxon>Basidiomycota</taxon>
        <taxon>Pucciniomycotina</taxon>
        <taxon>Pucciniomycetes</taxon>
        <taxon>Pucciniales</taxon>
        <taxon>Pucciniaceae</taxon>
        <taxon>Puccinia</taxon>
    </lineage>
</organism>
<reference evidence="2 3" key="1">
    <citation type="submission" date="2017-11" db="EMBL/GenBank/DDBJ databases">
        <title>De novo assembly and phasing of dikaryotic genomes from two isolates of Puccinia coronata f. sp. avenae, the causal agent of oat crown rust.</title>
        <authorList>
            <person name="Miller M.E."/>
            <person name="Zhang Y."/>
            <person name="Omidvar V."/>
            <person name="Sperschneider J."/>
            <person name="Schwessinger B."/>
            <person name="Raley C."/>
            <person name="Palmer J.M."/>
            <person name="Garnica D."/>
            <person name="Upadhyaya N."/>
            <person name="Rathjen J."/>
            <person name="Taylor J.M."/>
            <person name="Park R.F."/>
            <person name="Dodds P.N."/>
            <person name="Hirsch C.D."/>
            <person name="Kianian S.F."/>
            <person name="Figueroa M."/>
        </authorList>
    </citation>
    <scope>NUCLEOTIDE SEQUENCE [LARGE SCALE GENOMIC DNA]</scope>
    <source>
        <strain evidence="2">12NC29</strain>
    </source>
</reference>
<evidence type="ECO:0000313" key="2">
    <source>
        <dbReference type="EMBL" id="PLW58749.1"/>
    </source>
</evidence>
<keyword evidence="3" id="KW-1185">Reference proteome</keyword>
<feature type="compositionally biased region" description="Polar residues" evidence="1">
    <location>
        <begin position="42"/>
        <end position="63"/>
    </location>
</feature>
<sequence>MLALGSSQETTAVWNRQLSHPSDAEPSEEISRAPMQPAPRSESYSCLQLSSTQSLPLGQQQIPCYSRRQSVRIHQPRRHQRSHDKPMDEDDNRQAAPRSNASVVRLNAIENWRLKEMG</sequence>